<organism evidence="1 2">
    <name type="scientific">Marinomonas ostreistagni</name>
    <dbReference type="NCBI Taxonomy" id="359209"/>
    <lineage>
        <taxon>Bacteria</taxon>
        <taxon>Pseudomonadati</taxon>
        <taxon>Pseudomonadota</taxon>
        <taxon>Gammaproteobacteria</taxon>
        <taxon>Oceanospirillales</taxon>
        <taxon>Oceanospirillaceae</taxon>
        <taxon>Marinomonas</taxon>
    </lineage>
</organism>
<accession>A0ABS0ZDG5</accession>
<dbReference type="EMBL" id="JAEMUH010000012">
    <property type="protein sequence ID" value="MBJ7551712.1"/>
    <property type="molecule type" value="Genomic_DNA"/>
</dbReference>
<comment type="caution">
    <text evidence="1">The sequence shown here is derived from an EMBL/GenBank/DDBJ whole genome shotgun (WGS) entry which is preliminary data.</text>
</comment>
<keyword evidence="2" id="KW-1185">Reference proteome</keyword>
<dbReference type="RefSeq" id="WP_199463303.1">
    <property type="nucleotide sequence ID" value="NZ_JAEMUH010000012.1"/>
</dbReference>
<reference evidence="1 2" key="1">
    <citation type="submission" date="2020-12" db="EMBL/GenBank/DDBJ databases">
        <title>Comparative genome analysis of fungal antagonists Marinomonas ostreistagni 398 and M. spartinae 468.</title>
        <authorList>
            <person name="Fields J.L."/>
            <person name="Mavrodi O.V."/>
            <person name="Biber P.D."/>
            <person name="Indest K.J."/>
            <person name="Mavrodi D.V."/>
        </authorList>
    </citation>
    <scope>NUCLEOTIDE SEQUENCE [LARGE SCALE GENOMIC DNA]</scope>
    <source>
        <strain evidence="1 2">USM7</strain>
    </source>
</reference>
<evidence type="ECO:0000313" key="1">
    <source>
        <dbReference type="EMBL" id="MBJ7551712.1"/>
    </source>
</evidence>
<evidence type="ECO:0000313" key="2">
    <source>
        <dbReference type="Proteomes" id="UP000598488"/>
    </source>
</evidence>
<protein>
    <submittedName>
        <fullName evidence="1">Uncharacterized protein</fullName>
    </submittedName>
</protein>
<proteinExistence type="predicted"/>
<name>A0ABS0ZDG5_9GAMM</name>
<gene>
    <name evidence="1" type="ORF">JHD44_13530</name>
</gene>
<dbReference type="Proteomes" id="UP000598488">
    <property type="component" value="Unassembled WGS sequence"/>
</dbReference>
<sequence>MEFNKTRDLVLSRQARKVNNLQKSMKAREAIRYQIISDESGQCRMTIVELSVGWHKGLQDRQAILDVTAEAIAGFRYTKKPEEPLDADVFTRASIEASSNLGNGVEMSLGKAEGSVEYNAINDDWKNDVTVSKPQIRGKGKGFKIDAEKTVSYDVNAKIVGLSIKRKNCN</sequence>